<dbReference type="AlphaFoldDB" id="A6IRD7"/>
<evidence type="ECO:0000313" key="3">
    <source>
        <dbReference type="Proteomes" id="UP000234681"/>
    </source>
</evidence>
<proteinExistence type="predicted"/>
<dbReference type="EMBL" id="CH473967">
    <property type="protein sequence ID" value="EDM11289.1"/>
    <property type="molecule type" value="Genomic_DNA"/>
</dbReference>
<name>A6IRD7_RAT</name>
<dbReference type="EMBL" id="CH473967">
    <property type="protein sequence ID" value="EDM11290.1"/>
    <property type="molecule type" value="Genomic_DNA"/>
</dbReference>
<evidence type="ECO:0000313" key="2">
    <source>
        <dbReference type="EMBL" id="EDM11293.1"/>
    </source>
</evidence>
<dbReference type="Proteomes" id="UP000234681">
    <property type="component" value="Chromosome 11"/>
</dbReference>
<reference evidence="3" key="3">
    <citation type="submission" date="2005-09" db="EMBL/GenBank/DDBJ databases">
        <authorList>
            <person name="Mural R.J."/>
            <person name="Li P.W."/>
            <person name="Adams M.D."/>
            <person name="Amanatides P.G."/>
            <person name="Baden-Tillson H."/>
            <person name="Barnstead M."/>
            <person name="Chin S.H."/>
            <person name="Dew I."/>
            <person name="Evans C.A."/>
            <person name="Ferriera S."/>
            <person name="Flanigan M."/>
            <person name="Fosler C."/>
            <person name="Glodek A."/>
            <person name="Gu Z."/>
            <person name="Holt R.A."/>
            <person name="Jennings D."/>
            <person name="Kraft C.L."/>
            <person name="Lu F."/>
            <person name="Nguyen T."/>
            <person name="Nusskern D.R."/>
            <person name="Pfannkoch C.M."/>
            <person name="Sitter C."/>
            <person name="Sutton G.G."/>
            <person name="Venter J.C."/>
            <person name="Wang Z."/>
            <person name="Woodage T."/>
            <person name="Zheng X.H."/>
            <person name="Zhong F."/>
        </authorList>
    </citation>
    <scope>NUCLEOTIDE SEQUENCE [LARGE SCALE GENOMIC DNA]</scope>
    <source>
        <strain evidence="2">BN</strain>
        <strain evidence="3">BN, Sprague-Dawley</strain>
    </source>
</reference>
<gene>
    <name evidence="1" type="primary">Ccdc58_predicted</name>
    <name evidence="1" type="ORF">rCG_52903</name>
</gene>
<accession>A6IRD7</accession>
<reference evidence="1" key="2">
    <citation type="submission" date="2005-07" db="EMBL/GenBank/DDBJ databases">
        <authorList>
            <person name="Mural R.J."/>
            <person name="Li P.W."/>
            <person name="Adams M.D."/>
            <person name="Amanatides P.G."/>
            <person name="Baden-Tillson H."/>
            <person name="Barnstead M."/>
            <person name="Chin S.H."/>
            <person name="Dew I."/>
            <person name="Evans C.A."/>
            <person name="Ferriera S."/>
            <person name="Flanigan M."/>
            <person name="Fosler C."/>
            <person name="Glodek A."/>
            <person name="Gu Z."/>
            <person name="Holt R.A."/>
            <person name="Jennings D."/>
            <person name="Kraft C.L."/>
            <person name="Lu F."/>
            <person name="Nguyen T."/>
            <person name="Nusskern D.R."/>
            <person name="Pfannkoch C.M."/>
            <person name="Sitter C."/>
            <person name="Sutton G.G."/>
            <person name="Venter J.C."/>
            <person name="Wang Z."/>
            <person name="Woodage T."/>
            <person name="Zheng X.H."/>
            <person name="Zhong F."/>
        </authorList>
    </citation>
    <scope>NUCLEOTIDE SEQUENCE</scope>
    <source>
        <strain evidence="1">BN</strain>
        <strain evidence="3">BN, Sprague-Dawley</strain>
    </source>
</reference>
<reference evidence="1" key="1">
    <citation type="journal article" date="2005" name="Genome Res.">
        <title>Gene and alternative splicing annotation with AIR.</title>
        <authorList>
            <person name="Florea L."/>
            <person name="Di Francesco V."/>
            <person name="Miller J."/>
            <person name="Turner R."/>
            <person name="Yao A."/>
            <person name="Harris M."/>
            <person name="Walenz B."/>
            <person name="Mobarry C."/>
            <person name="Merkulov G.V."/>
            <person name="Charlab R."/>
            <person name="Dew I."/>
            <person name="Deng Z."/>
            <person name="Istrail S."/>
            <person name="Li P."/>
            <person name="Sutton G."/>
        </authorList>
    </citation>
    <scope>NUCLEOTIDE SEQUENCE</scope>
    <source>
        <strain evidence="1">BN</strain>
    </source>
</reference>
<evidence type="ECO:0000313" key="1">
    <source>
        <dbReference type="EMBL" id="EDM11290.1"/>
    </source>
</evidence>
<protein>
    <submittedName>
        <fullName evidence="1">Coiled-coil domain containing 58 (Predicted), isoform CRA_a</fullName>
    </submittedName>
</protein>
<dbReference type="EMBL" id="CH473967">
    <property type="protein sequence ID" value="EDM11293.1"/>
    <property type="molecule type" value="Genomic_DNA"/>
</dbReference>
<sequence length="37" mass="3937">MSAGQLLRVVSEPAGQGLWLVQPHPAKTASLILIIIK</sequence>
<organism evidence="1 3">
    <name type="scientific">Rattus norvegicus</name>
    <name type="common">Rat</name>
    <dbReference type="NCBI Taxonomy" id="10116"/>
    <lineage>
        <taxon>Eukaryota</taxon>
        <taxon>Metazoa</taxon>
        <taxon>Chordata</taxon>
        <taxon>Craniata</taxon>
        <taxon>Vertebrata</taxon>
        <taxon>Euteleostomi</taxon>
        <taxon>Mammalia</taxon>
        <taxon>Eutheria</taxon>
        <taxon>Euarchontoglires</taxon>
        <taxon>Glires</taxon>
        <taxon>Rodentia</taxon>
        <taxon>Myomorpha</taxon>
        <taxon>Muroidea</taxon>
        <taxon>Muridae</taxon>
        <taxon>Murinae</taxon>
        <taxon>Rattus</taxon>
    </lineage>
</organism>